<feature type="domain" description="F-box" evidence="1">
    <location>
        <begin position="40"/>
        <end position="88"/>
    </location>
</feature>
<sequence length="455" mass="52071">MKHLRSCKEALDCVRTHLERRIISVQKECVPLAFEDGVKRLPDEILMCIFELGHQATSSTKFSFDVSHVCRRFRDVALATPQLWARLHGNSRSAMPMRQELVELLKSRFKQEDVEAIISIRSLSHFNHYYHERCVIDMASEYNHRWSYLQIDGGIPTSPLFPTMPTLSRLSRIQHTKRNNEMSTYPYEKWDLPKLFHFTGINVLPVFPMGSSIAVLELTLNLSSFTHHTGTRLVRTLLSLPRLYSLSLGFQSTAHVETAFSDVTIPVRLLKVPFKDSTDVSWATSFFSPISFPNLAQLEVVLEEVWPADDFMDLVLSRRFMMFSHVHTLRLTTSHKLRHGLLQQVFNYVPSVRDLFVDTPCTVLLPRGSAPSSNAPCWPPLQTLCIKHSTTLSDRQMEDIVDKIRLDGNWEQFKSFEVVACAGLSEGFLFYIASKMDGKLEWTHAAAAWGEAEPL</sequence>
<evidence type="ECO:0000259" key="1">
    <source>
        <dbReference type="Pfam" id="PF12937"/>
    </source>
</evidence>
<dbReference type="Gene3D" id="1.20.1280.50">
    <property type="match status" value="1"/>
</dbReference>
<evidence type="ECO:0000313" key="2">
    <source>
        <dbReference type="EMBL" id="TDL16924.1"/>
    </source>
</evidence>
<protein>
    <recommendedName>
        <fullName evidence="1">F-box domain-containing protein</fullName>
    </recommendedName>
</protein>
<proteinExistence type="predicted"/>
<dbReference type="InterPro" id="IPR001810">
    <property type="entry name" value="F-box_dom"/>
</dbReference>
<dbReference type="VEuPathDB" id="FungiDB:BD410DRAFT_886411"/>
<reference evidence="2 3" key="1">
    <citation type="submission" date="2018-06" db="EMBL/GenBank/DDBJ databases">
        <title>A transcriptomic atlas of mushroom development highlights an independent origin of complex multicellularity.</title>
        <authorList>
            <consortium name="DOE Joint Genome Institute"/>
            <person name="Krizsan K."/>
            <person name="Almasi E."/>
            <person name="Merenyi Z."/>
            <person name="Sahu N."/>
            <person name="Viragh M."/>
            <person name="Koszo T."/>
            <person name="Mondo S."/>
            <person name="Kiss B."/>
            <person name="Balint B."/>
            <person name="Kues U."/>
            <person name="Barry K."/>
            <person name="Hegedus J.C."/>
            <person name="Henrissat B."/>
            <person name="Johnson J."/>
            <person name="Lipzen A."/>
            <person name="Ohm R."/>
            <person name="Nagy I."/>
            <person name="Pangilinan J."/>
            <person name="Yan J."/>
            <person name="Xiong Y."/>
            <person name="Grigoriev I.V."/>
            <person name="Hibbett D.S."/>
            <person name="Nagy L.G."/>
        </authorList>
    </citation>
    <scope>NUCLEOTIDE SEQUENCE [LARGE SCALE GENOMIC DNA]</scope>
    <source>
        <strain evidence="2 3">SZMC22713</strain>
    </source>
</reference>
<dbReference type="EMBL" id="ML170232">
    <property type="protein sequence ID" value="TDL16924.1"/>
    <property type="molecule type" value="Genomic_DNA"/>
</dbReference>
<evidence type="ECO:0000313" key="3">
    <source>
        <dbReference type="Proteomes" id="UP000294933"/>
    </source>
</evidence>
<dbReference type="AlphaFoldDB" id="A0A4Y7PNF9"/>
<gene>
    <name evidence="2" type="ORF">BD410DRAFT_886411</name>
</gene>
<dbReference type="Proteomes" id="UP000294933">
    <property type="component" value="Unassembled WGS sequence"/>
</dbReference>
<accession>A0A4Y7PNF9</accession>
<keyword evidence="3" id="KW-1185">Reference proteome</keyword>
<dbReference type="OrthoDB" id="3229088at2759"/>
<organism evidence="2 3">
    <name type="scientific">Rickenella mellea</name>
    <dbReference type="NCBI Taxonomy" id="50990"/>
    <lineage>
        <taxon>Eukaryota</taxon>
        <taxon>Fungi</taxon>
        <taxon>Dikarya</taxon>
        <taxon>Basidiomycota</taxon>
        <taxon>Agaricomycotina</taxon>
        <taxon>Agaricomycetes</taxon>
        <taxon>Hymenochaetales</taxon>
        <taxon>Rickenellaceae</taxon>
        <taxon>Rickenella</taxon>
    </lineage>
</organism>
<dbReference type="Pfam" id="PF12937">
    <property type="entry name" value="F-box-like"/>
    <property type="match status" value="1"/>
</dbReference>
<name>A0A4Y7PNF9_9AGAM</name>